<keyword evidence="2" id="KW-1185">Reference proteome</keyword>
<proteinExistence type="predicted"/>
<reference evidence="1 2" key="1">
    <citation type="submission" date="2014-12" db="EMBL/GenBank/DDBJ databases">
        <title>Draft genome sequences of 29 type strains of Enterococci.</title>
        <authorList>
            <person name="Zhong Z."/>
            <person name="Sun Z."/>
            <person name="Liu W."/>
            <person name="Zhang W."/>
            <person name="Zhang H."/>
        </authorList>
    </citation>
    <scope>NUCLEOTIDE SEQUENCE [LARGE SCALE GENOMIC DNA]</scope>
    <source>
        <strain evidence="1 2">DSM 22802</strain>
    </source>
</reference>
<protein>
    <submittedName>
        <fullName evidence="1">Uncharacterized protein</fullName>
    </submittedName>
</protein>
<sequence>MLIEKMREDLRALEKNMDILYTSGSEQTMRYTKTIAKAD</sequence>
<name>A0A1L8SJ33_9ENTE</name>
<gene>
    <name evidence="1" type="ORF">RV00_GL001568</name>
</gene>
<accession>A0A1L8SJ33</accession>
<comment type="caution">
    <text evidence="1">The sequence shown here is derived from an EMBL/GenBank/DDBJ whole genome shotgun (WGS) entry which is preliminary data.</text>
</comment>
<dbReference type="EMBL" id="JXKM01000029">
    <property type="protein sequence ID" value="OJG32037.1"/>
    <property type="molecule type" value="Genomic_DNA"/>
</dbReference>
<evidence type="ECO:0000313" key="1">
    <source>
        <dbReference type="EMBL" id="OJG32037.1"/>
    </source>
</evidence>
<dbReference type="STRING" id="319970.RV00_GL001568"/>
<dbReference type="Proteomes" id="UP000183700">
    <property type="component" value="Unassembled WGS sequence"/>
</dbReference>
<evidence type="ECO:0000313" key="2">
    <source>
        <dbReference type="Proteomes" id="UP000183700"/>
    </source>
</evidence>
<organism evidence="1 2">
    <name type="scientific">Enterococcus devriesei</name>
    <dbReference type="NCBI Taxonomy" id="319970"/>
    <lineage>
        <taxon>Bacteria</taxon>
        <taxon>Bacillati</taxon>
        <taxon>Bacillota</taxon>
        <taxon>Bacilli</taxon>
        <taxon>Lactobacillales</taxon>
        <taxon>Enterococcaceae</taxon>
        <taxon>Enterococcus</taxon>
    </lineage>
</organism>
<dbReference type="AlphaFoldDB" id="A0A1L8SJ33"/>